<dbReference type="PANTHER" id="PTHR38773">
    <property type="entry name" value="PROTEIN SPRT"/>
    <property type="match status" value="1"/>
</dbReference>
<feature type="domain" description="SprT-like" evidence="1">
    <location>
        <begin position="41"/>
        <end position="204"/>
    </location>
</feature>
<dbReference type="PANTHER" id="PTHR38773:SF1">
    <property type="entry name" value="PROTEIN SPRT"/>
    <property type="match status" value="1"/>
</dbReference>
<accession>A0A4Y8UFN4</accession>
<dbReference type="Proteomes" id="UP000298133">
    <property type="component" value="Unassembled WGS sequence"/>
</dbReference>
<evidence type="ECO:0000313" key="2">
    <source>
        <dbReference type="EMBL" id="TFH67208.1"/>
    </source>
</evidence>
<organism evidence="2 3">
    <name type="scientific">Gammaproteobacteria bacterium LSUCC0057</name>
    <dbReference type="NCBI Taxonomy" id="2559237"/>
    <lineage>
        <taxon>Bacteria</taxon>
        <taxon>Pseudomonadati</taxon>
        <taxon>Pseudomonadota</taxon>
        <taxon>Gammaproteobacteria</taxon>
        <taxon>Cellvibrionales</taxon>
        <taxon>Porticoccaceae</taxon>
        <taxon>SAR92 clade</taxon>
    </lineage>
</organism>
<dbReference type="GO" id="GO:0006950">
    <property type="term" value="P:response to stress"/>
    <property type="evidence" value="ECO:0007669"/>
    <property type="project" value="UniProtKB-ARBA"/>
</dbReference>
<keyword evidence="3" id="KW-1185">Reference proteome</keyword>
<sequence length="205" mass="23347">MADIVAQQRAVILLAMSDFTPTLENGYYLPIGEQQYPQVAAAVAHWCQTAEQLFGLSLPLPAIRFDQRGRCAGSFVAARAATRKRSAEPDTLRFNPWLFAKYWRESLADTVPHEVAHYVVSRQYLQRRLKPHGREWQRVMQAFGLPARATGCYELEGIPQQQRASYRYQCGCRSHQLGAVRHRRAAAGQARYHCRHCRSELMAAS</sequence>
<dbReference type="OrthoDB" id="267364at2"/>
<dbReference type="AlphaFoldDB" id="A0A4Y8UFN4"/>
<evidence type="ECO:0000259" key="1">
    <source>
        <dbReference type="SMART" id="SM00731"/>
    </source>
</evidence>
<dbReference type="InterPro" id="IPR006640">
    <property type="entry name" value="SprT-like_domain"/>
</dbReference>
<comment type="caution">
    <text evidence="2">The sequence shown here is derived from an EMBL/GenBank/DDBJ whole genome shotgun (WGS) entry which is preliminary data.</text>
</comment>
<reference evidence="2 3" key="1">
    <citation type="submission" date="2019-03" db="EMBL/GenBank/DDBJ databases">
        <title>Draft genome of Gammaproteobacteria bacterium LSUCC0057, a member of the SAR92 clade.</title>
        <authorList>
            <person name="Lanclos V.C."/>
            <person name="Doiron C."/>
            <person name="Henson M.W."/>
            <person name="Thrash J.C."/>
        </authorList>
    </citation>
    <scope>NUCLEOTIDE SEQUENCE [LARGE SCALE GENOMIC DNA]</scope>
    <source>
        <strain evidence="2 3">LSUCC0057</strain>
    </source>
</reference>
<name>A0A4Y8UFN4_9GAMM</name>
<dbReference type="Pfam" id="PF10263">
    <property type="entry name" value="SprT-like"/>
    <property type="match status" value="1"/>
</dbReference>
<dbReference type="SMART" id="SM00731">
    <property type="entry name" value="SprT"/>
    <property type="match status" value="1"/>
</dbReference>
<dbReference type="EMBL" id="SPIA01000004">
    <property type="protein sequence ID" value="TFH67208.1"/>
    <property type="molecule type" value="Genomic_DNA"/>
</dbReference>
<evidence type="ECO:0000313" key="3">
    <source>
        <dbReference type="Proteomes" id="UP000298133"/>
    </source>
</evidence>
<gene>
    <name evidence="2" type="ORF">E3W66_09300</name>
</gene>
<protein>
    <recommendedName>
        <fullName evidence="1">SprT-like domain-containing protein</fullName>
    </recommendedName>
</protein>
<proteinExistence type="predicted"/>